<dbReference type="InterPro" id="IPR010279">
    <property type="entry name" value="YqjD/ElaB"/>
</dbReference>
<reference evidence="2 3" key="1">
    <citation type="submission" date="2015-09" db="EMBL/GenBank/DDBJ databases">
        <title>Complete genome sequence of Defluviimonas alba cai42t isolated from an oilfield in Xinjiang.</title>
        <authorList>
            <person name="Geng S."/>
            <person name="Pan X."/>
            <person name="Wu X."/>
        </authorList>
    </citation>
    <scope>NUCLEOTIDE SEQUENCE [LARGE SCALE GENOMIC DNA]</scope>
    <source>
        <strain evidence="3">cai42</strain>
    </source>
</reference>
<dbReference type="STRING" id="1335048.AKL17_4527"/>
<feature type="domain" description="DUF883" evidence="1">
    <location>
        <begin position="86"/>
        <end position="115"/>
    </location>
</feature>
<sequence length="115" mass="11872">MARAPEIPTSNGNGKALDADYAALSEQIASLRADLANITGTLADMGRHQGASAVEGAKIRAEQLRDMSAEQVEALRLRANDAAAQADAFVKERPATAVGVAAALGFVLGLLTAKR</sequence>
<evidence type="ECO:0000313" key="3">
    <source>
        <dbReference type="Proteomes" id="UP000076128"/>
    </source>
</evidence>
<dbReference type="KEGG" id="daa:AKL17_4527"/>
<dbReference type="AlphaFoldDB" id="A0A165SW13"/>
<organism evidence="2 3">
    <name type="scientific">Frigidibacter mobilis</name>
    <dbReference type="NCBI Taxonomy" id="1335048"/>
    <lineage>
        <taxon>Bacteria</taxon>
        <taxon>Pseudomonadati</taxon>
        <taxon>Pseudomonadota</taxon>
        <taxon>Alphaproteobacteria</taxon>
        <taxon>Rhodobacterales</taxon>
        <taxon>Paracoccaceae</taxon>
        <taxon>Frigidibacter</taxon>
    </lineage>
</organism>
<dbReference type="Proteomes" id="UP000076128">
    <property type="component" value="Chromosome"/>
</dbReference>
<protein>
    <recommendedName>
        <fullName evidence="1">DUF883 domain-containing protein</fullName>
    </recommendedName>
</protein>
<dbReference type="OrthoDB" id="7875274at2"/>
<dbReference type="RefSeq" id="WP_066817344.1">
    <property type="nucleotide sequence ID" value="NZ_CP012661.1"/>
</dbReference>
<dbReference type="GO" id="GO:0043022">
    <property type="term" value="F:ribosome binding"/>
    <property type="evidence" value="ECO:0007669"/>
    <property type="project" value="InterPro"/>
</dbReference>
<evidence type="ECO:0000259" key="1">
    <source>
        <dbReference type="Pfam" id="PF19029"/>
    </source>
</evidence>
<dbReference type="Pfam" id="PF19029">
    <property type="entry name" value="DUF883_C"/>
    <property type="match status" value="1"/>
</dbReference>
<dbReference type="EMBL" id="CP012661">
    <property type="protein sequence ID" value="AMY71739.1"/>
    <property type="molecule type" value="Genomic_DNA"/>
</dbReference>
<dbReference type="PANTHER" id="PTHR35893:SF3">
    <property type="entry name" value="INNER MEMBRANE PROTEIN"/>
    <property type="match status" value="1"/>
</dbReference>
<gene>
    <name evidence="2" type="ORF">AKL17_4527</name>
</gene>
<name>A0A165SW13_9RHOB</name>
<dbReference type="InterPro" id="IPR043605">
    <property type="entry name" value="DUF883_C"/>
</dbReference>
<accession>A0A165SW13</accession>
<dbReference type="PANTHER" id="PTHR35893">
    <property type="entry name" value="INNER MEMBRANE PROTEIN-RELATED"/>
    <property type="match status" value="1"/>
</dbReference>
<proteinExistence type="predicted"/>
<evidence type="ECO:0000313" key="2">
    <source>
        <dbReference type="EMBL" id="AMY71739.1"/>
    </source>
</evidence>
<keyword evidence="3" id="KW-1185">Reference proteome</keyword>